<proteinExistence type="predicted"/>
<dbReference type="PANTHER" id="PTHR12110">
    <property type="entry name" value="HYDROXYPYRUVATE ISOMERASE"/>
    <property type="match status" value="1"/>
</dbReference>
<feature type="domain" description="Xylose isomerase-like TIM barrel" evidence="1">
    <location>
        <begin position="61"/>
        <end position="283"/>
    </location>
</feature>
<keyword evidence="2" id="KW-0413">Isomerase</keyword>
<dbReference type="Pfam" id="PF01261">
    <property type="entry name" value="AP_endonuc_2"/>
    <property type="match status" value="1"/>
</dbReference>
<reference evidence="2 3" key="1">
    <citation type="submission" date="2023-05" db="EMBL/GenBank/DDBJ databases">
        <title>Novel species of genus Flectobacillus isolated from stream in China.</title>
        <authorList>
            <person name="Lu H."/>
        </authorList>
    </citation>
    <scope>NUCLEOTIDE SEQUENCE [LARGE SCALE GENOMIC DNA]</scope>
    <source>
        <strain evidence="2 3">DC10W</strain>
    </source>
</reference>
<comment type="caution">
    <text evidence="2">The sequence shown here is derived from an EMBL/GenBank/DDBJ whole genome shotgun (WGS) entry which is preliminary data.</text>
</comment>
<protein>
    <submittedName>
        <fullName evidence="2">Sugar phosphate isomerase/epimerase family protein</fullName>
    </submittedName>
</protein>
<dbReference type="Proteomes" id="UP001236569">
    <property type="component" value="Unassembled WGS sequence"/>
</dbReference>
<dbReference type="EMBL" id="JASHID010000016">
    <property type="protein sequence ID" value="MDI9866343.1"/>
    <property type="molecule type" value="Genomic_DNA"/>
</dbReference>
<dbReference type="Gene3D" id="3.20.20.150">
    <property type="entry name" value="Divalent-metal-dependent TIM barrel enzymes"/>
    <property type="match status" value="1"/>
</dbReference>
<dbReference type="SUPFAM" id="SSF51658">
    <property type="entry name" value="Xylose isomerase-like"/>
    <property type="match status" value="1"/>
</dbReference>
<evidence type="ECO:0000313" key="3">
    <source>
        <dbReference type="Proteomes" id="UP001236569"/>
    </source>
</evidence>
<dbReference type="GO" id="GO:0016853">
    <property type="term" value="F:isomerase activity"/>
    <property type="evidence" value="ECO:0007669"/>
    <property type="project" value="UniProtKB-KW"/>
</dbReference>
<dbReference type="PANTHER" id="PTHR12110:SF41">
    <property type="entry name" value="INOSOSE DEHYDRATASE"/>
    <property type="match status" value="1"/>
</dbReference>
<dbReference type="InterPro" id="IPR050312">
    <property type="entry name" value="IolE/XylAMocC-like"/>
</dbReference>
<accession>A0ABT6YRX4</accession>
<evidence type="ECO:0000313" key="2">
    <source>
        <dbReference type="EMBL" id="MDI9866343.1"/>
    </source>
</evidence>
<dbReference type="RefSeq" id="WP_283371174.1">
    <property type="nucleotide sequence ID" value="NZ_JASHID010000016.1"/>
</dbReference>
<dbReference type="InterPro" id="IPR013022">
    <property type="entry name" value="Xyl_isomerase-like_TIM-brl"/>
</dbReference>
<keyword evidence="3" id="KW-1185">Reference proteome</keyword>
<organism evidence="2 3">
    <name type="scientific">Flectobacillus longus</name>
    <dbReference type="NCBI Taxonomy" id="2984207"/>
    <lineage>
        <taxon>Bacteria</taxon>
        <taxon>Pseudomonadati</taxon>
        <taxon>Bacteroidota</taxon>
        <taxon>Cytophagia</taxon>
        <taxon>Cytophagales</taxon>
        <taxon>Flectobacillaceae</taxon>
        <taxon>Flectobacillus</taxon>
    </lineage>
</organism>
<sequence>MSTSRRLTLLFSLIFSLFYTIELWGQQRAQTTVSKKSQKWKLGVSLYTFSHVSFPEQLAYADSTGLEYIEGFVFAKAGTALKDSFIVQLSPKGISTLKQGIDKKKLKMESIYIIGGKKVADWKRDFEIAKNFGVKYVTAEPPRNLWDSVDSLAHLYGIKVALHNHWKETSIYWHPDSVLVALKGHPNFWACPDIGHYPKSGINPIDAIKKLKGRMLGVHLKDINEYNNNKIQDVPLGTGVINFPLLFTELKKQKFKGYLIIERDTKELPSNLQSVKKAIKYINEQNH</sequence>
<gene>
    <name evidence="2" type="ORF">QM480_18530</name>
</gene>
<evidence type="ECO:0000259" key="1">
    <source>
        <dbReference type="Pfam" id="PF01261"/>
    </source>
</evidence>
<name>A0ABT6YRX4_9BACT</name>
<dbReference type="InterPro" id="IPR036237">
    <property type="entry name" value="Xyl_isomerase-like_sf"/>
</dbReference>